<proteinExistence type="predicted"/>
<dbReference type="AlphaFoldDB" id="A0AAV1UE31"/>
<name>A0AAV1UE31_9STRA</name>
<gene>
    <name evidence="1" type="ORF">PM001_LOCUS17063</name>
</gene>
<protein>
    <submittedName>
        <fullName evidence="1">Uncharacterized protein</fullName>
    </submittedName>
</protein>
<evidence type="ECO:0000313" key="1">
    <source>
        <dbReference type="EMBL" id="CAK7931913.1"/>
    </source>
</evidence>
<comment type="caution">
    <text evidence="1">The sequence shown here is derived from an EMBL/GenBank/DDBJ whole genome shotgun (WGS) entry which is preliminary data.</text>
</comment>
<evidence type="ECO:0000313" key="2">
    <source>
        <dbReference type="Proteomes" id="UP001162060"/>
    </source>
</evidence>
<sequence>MACRIEQVLGVEYELTFAAVMYLSTTKIILALASTGVPAKHGNNHIAYVKADEEAHL</sequence>
<dbReference type="EMBL" id="CAKLBY020000187">
    <property type="protein sequence ID" value="CAK7931913.1"/>
    <property type="molecule type" value="Genomic_DNA"/>
</dbReference>
<dbReference type="Proteomes" id="UP001162060">
    <property type="component" value="Unassembled WGS sequence"/>
</dbReference>
<accession>A0AAV1UE31</accession>
<reference evidence="1" key="1">
    <citation type="submission" date="2024-01" db="EMBL/GenBank/DDBJ databases">
        <authorList>
            <person name="Webb A."/>
        </authorList>
    </citation>
    <scope>NUCLEOTIDE SEQUENCE</scope>
    <source>
        <strain evidence="1">Pm1</strain>
    </source>
</reference>
<organism evidence="1 2">
    <name type="scientific">Peronospora matthiolae</name>
    <dbReference type="NCBI Taxonomy" id="2874970"/>
    <lineage>
        <taxon>Eukaryota</taxon>
        <taxon>Sar</taxon>
        <taxon>Stramenopiles</taxon>
        <taxon>Oomycota</taxon>
        <taxon>Peronosporomycetes</taxon>
        <taxon>Peronosporales</taxon>
        <taxon>Peronosporaceae</taxon>
        <taxon>Peronospora</taxon>
    </lineage>
</organism>